<dbReference type="KEGG" id="pdu:PDUR_11605"/>
<evidence type="ECO:0000256" key="3">
    <source>
        <dbReference type="ARBA" id="ARBA00022553"/>
    </source>
</evidence>
<name>A0A089IU28_PAEDU</name>
<dbReference type="STRING" id="44251.PDUR_11605"/>
<dbReference type="PROSITE" id="PS50885">
    <property type="entry name" value="HAMP"/>
    <property type="match status" value="1"/>
</dbReference>
<keyword evidence="10" id="KW-1185">Reference proteome</keyword>
<dbReference type="SUPFAM" id="SSF55874">
    <property type="entry name" value="ATPase domain of HSP90 chaperone/DNA topoisomerase II/histidine kinase"/>
    <property type="match status" value="1"/>
</dbReference>
<dbReference type="InterPro" id="IPR050640">
    <property type="entry name" value="Bact_2-comp_sensor_kinase"/>
</dbReference>
<sequence length="585" mass="67215">MRLSGFHLTKNSIAFKLIICILVVLIPLSGLLIYNNYQAMQVVRQEVAETNREFVSVYMEHIDSRLDNLEFTLKSLMAQDEDLTIMMDETSGDQYQMAKTRLSQTLEKENDPNLLTDMLFAYSITNQEFIEVFDSEKTSYPERQQVRDYISALKPKGSDINELFPKQWAVRQIGGQYYLLYILESGDMLLGTWIKADNLLKQFNLVILGENGKSLFATTSGEPMHKFSWLNENGVDLSRKLGSYYLSGNPVKYLVVGSPSSNGAFSLIALIPDSQIRENLPNVGRLSAFIMISFLIALSVVLLLLQKVVLAPLNHILKAMKRIREGDMKARIESFDTSDEFLVVNETFNRMITQIQELRISVYEEQLSKQQIELQRLQLQVNPHFLMNTLNIIYNLSHIKDYKLIQEFTLCLVQYFRFMLRSNQAFVPLNDELHHVKNYIRIQELRFPGSFSWEIEIPDFALHVPVPPILIQTFVENTFKYAISSDKPIHLSISSQFVYFEHVPWLQMTVQDNGIGFPGNVLQAIREGKPVVDEMGEHIGIWNAQRRVELLYNGQASLLFENKDPSGAVVTITIPILDHNHLRGE</sequence>
<dbReference type="PANTHER" id="PTHR34220">
    <property type="entry name" value="SENSOR HISTIDINE KINASE YPDA"/>
    <property type="match status" value="1"/>
</dbReference>
<dbReference type="InterPro" id="IPR003660">
    <property type="entry name" value="HAMP_dom"/>
</dbReference>
<dbReference type="InterPro" id="IPR036890">
    <property type="entry name" value="HATPase_C_sf"/>
</dbReference>
<evidence type="ECO:0000256" key="2">
    <source>
        <dbReference type="ARBA" id="ARBA00022475"/>
    </source>
</evidence>
<keyword evidence="2" id="KW-1003">Cell membrane</keyword>
<evidence type="ECO:0000256" key="6">
    <source>
        <dbReference type="ARBA" id="ARBA00023136"/>
    </source>
</evidence>
<evidence type="ECO:0000256" key="4">
    <source>
        <dbReference type="ARBA" id="ARBA00022679"/>
    </source>
</evidence>
<reference evidence="9 10" key="1">
    <citation type="submission" date="2014-08" db="EMBL/GenBank/DDBJ databases">
        <title>Comparative genomics of the Paenibacillus odorifer group.</title>
        <authorList>
            <person name="den Bakker H.C."/>
            <person name="Tsai Y.-C."/>
            <person name="Martin N."/>
            <person name="Korlach J."/>
            <person name="Wiedmann M."/>
        </authorList>
    </citation>
    <scope>NUCLEOTIDE SEQUENCE [LARGE SCALE GENOMIC DNA]</scope>
    <source>
        <strain evidence="9 10">DSM 1735</strain>
    </source>
</reference>
<dbReference type="SUPFAM" id="SSF158472">
    <property type="entry name" value="HAMP domain-like"/>
    <property type="match status" value="1"/>
</dbReference>
<evidence type="ECO:0000313" key="9">
    <source>
        <dbReference type="EMBL" id="AIQ12474.1"/>
    </source>
</evidence>
<dbReference type="AlphaFoldDB" id="A0A089IU28"/>
<evidence type="ECO:0000256" key="7">
    <source>
        <dbReference type="SAM" id="Phobius"/>
    </source>
</evidence>
<evidence type="ECO:0000259" key="8">
    <source>
        <dbReference type="PROSITE" id="PS50885"/>
    </source>
</evidence>
<dbReference type="RefSeq" id="WP_042206327.1">
    <property type="nucleotide sequence ID" value="NZ_CP009288.1"/>
</dbReference>
<accession>A0A089IU28</accession>
<proteinExistence type="predicted"/>
<dbReference type="PANTHER" id="PTHR34220:SF7">
    <property type="entry name" value="SENSOR HISTIDINE KINASE YPDA"/>
    <property type="match status" value="1"/>
</dbReference>
<dbReference type="CDD" id="cd06225">
    <property type="entry name" value="HAMP"/>
    <property type="match status" value="1"/>
</dbReference>
<dbReference type="EMBL" id="CP009288">
    <property type="protein sequence ID" value="AIQ12474.1"/>
    <property type="molecule type" value="Genomic_DNA"/>
</dbReference>
<dbReference type="GO" id="GO:0000155">
    <property type="term" value="F:phosphorelay sensor kinase activity"/>
    <property type="evidence" value="ECO:0007669"/>
    <property type="project" value="InterPro"/>
</dbReference>
<comment type="subcellular location">
    <subcellularLocation>
        <location evidence="1">Cell membrane</location>
        <topology evidence="1">Multi-pass membrane protein</topology>
    </subcellularLocation>
</comment>
<keyword evidence="5" id="KW-0418">Kinase</keyword>
<gene>
    <name evidence="9" type="ORF">PDUR_11605</name>
</gene>
<keyword evidence="4" id="KW-0808">Transferase</keyword>
<dbReference type="eggNOG" id="COG2972">
    <property type="taxonomic scope" value="Bacteria"/>
</dbReference>
<feature type="transmembrane region" description="Helical" evidence="7">
    <location>
        <begin position="286"/>
        <end position="305"/>
    </location>
</feature>
<dbReference type="Gene3D" id="3.30.565.10">
    <property type="entry name" value="Histidine kinase-like ATPase, C-terminal domain"/>
    <property type="match status" value="1"/>
</dbReference>
<keyword evidence="7" id="KW-1133">Transmembrane helix</keyword>
<feature type="domain" description="HAMP" evidence="8">
    <location>
        <begin position="307"/>
        <end position="360"/>
    </location>
</feature>
<dbReference type="Gene3D" id="6.10.340.10">
    <property type="match status" value="1"/>
</dbReference>
<protein>
    <recommendedName>
        <fullName evidence="8">HAMP domain-containing protein</fullName>
    </recommendedName>
</protein>
<dbReference type="InterPro" id="IPR003594">
    <property type="entry name" value="HATPase_dom"/>
</dbReference>
<feature type="transmembrane region" description="Helical" evidence="7">
    <location>
        <begin position="13"/>
        <end position="34"/>
    </location>
</feature>
<dbReference type="OrthoDB" id="759642at2"/>
<keyword evidence="7" id="KW-0812">Transmembrane</keyword>
<keyword evidence="3" id="KW-0597">Phosphoprotein</keyword>
<evidence type="ECO:0000256" key="1">
    <source>
        <dbReference type="ARBA" id="ARBA00004651"/>
    </source>
</evidence>
<organism evidence="9 10">
    <name type="scientific">Paenibacillus durus</name>
    <name type="common">Paenibacillus azotofixans</name>
    <dbReference type="NCBI Taxonomy" id="44251"/>
    <lineage>
        <taxon>Bacteria</taxon>
        <taxon>Bacillati</taxon>
        <taxon>Bacillota</taxon>
        <taxon>Bacilli</taxon>
        <taxon>Bacillales</taxon>
        <taxon>Paenibacillaceae</taxon>
        <taxon>Paenibacillus</taxon>
    </lineage>
</organism>
<dbReference type="SMART" id="SM00304">
    <property type="entry name" value="HAMP"/>
    <property type="match status" value="1"/>
</dbReference>
<keyword evidence="6 7" id="KW-0472">Membrane</keyword>
<dbReference type="Pfam" id="PF00672">
    <property type="entry name" value="HAMP"/>
    <property type="match status" value="1"/>
</dbReference>
<evidence type="ECO:0000313" key="10">
    <source>
        <dbReference type="Proteomes" id="UP000029409"/>
    </source>
</evidence>
<dbReference type="Pfam" id="PF06580">
    <property type="entry name" value="His_kinase"/>
    <property type="match status" value="1"/>
</dbReference>
<dbReference type="Proteomes" id="UP000029409">
    <property type="component" value="Chromosome"/>
</dbReference>
<evidence type="ECO:0000256" key="5">
    <source>
        <dbReference type="ARBA" id="ARBA00022777"/>
    </source>
</evidence>
<dbReference type="Pfam" id="PF02518">
    <property type="entry name" value="HATPase_c"/>
    <property type="match status" value="1"/>
</dbReference>
<dbReference type="InterPro" id="IPR010559">
    <property type="entry name" value="Sig_transdc_His_kin_internal"/>
</dbReference>
<dbReference type="GO" id="GO:0005886">
    <property type="term" value="C:plasma membrane"/>
    <property type="evidence" value="ECO:0007669"/>
    <property type="project" value="UniProtKB-SubCell"/>
</dbReference>